<dbReference type="SUPFAM" id="SSF52949">
    <property type="entry name" value="Macro domain-like"/>
    <property type="match status" value="1"/>
</dbReference>
<dbReference type="PANTHER" id="PTHR12521">
    <property type="entry name" value="PROTEIN C6ORF130"/>
    <property type="match status" value="1"/>
</dbReference>
<keyword evidence="3" id="KW-1185">Reference proteome</keyword>
<dbReference type="RefSeq" id="YP_009110935.1">
    <property type="nucleotide sequence ID" value="NC_025829.1"/>
</dbReference>
<dbReference type="InterPro" id="IPR050892">
    <property type="entry name" value="ADP-ribose_metab_enzymes"/>
</dbReference>
<name>A0A097BWX7_9CAUD</name>
<sequence length="159" mass="17515">MIVKYIKGDIVALFLQGNIIAHGCNCFHTMGSGVAGQLARAYPKILEIDKTTTEYGSRDKLGDMSIVFKHNPTGFGICYNLYTQYEPGPNLDYGALVNCMIELNLQVETLLFKPVIYIPRIGCGIAGGDWDKVSKLIDMFTPDIDLIVVDYESTLPASV</sequence>
<protein>
    <recommendedName>
        <fullName evidence="1">Macro domain-containing protein</fullName>
    </recommendedName>
</protein>
<dbReference type="PROSITE" id="PS51154">
    <property type="entry name" value="MACRO"/>
    <property type="match status" value="1"/>
</dbReference>
<dbReference type="Proteomes" id="UP000029884">
    <property type="component" value="Segment"/>
</dbReference>
<proteinExistence type="predicted"/>
<dbReference type="InterPro" id="IPR002589">
    <property type="entry name" value="Macro_dom"/>
</dbReference>
<gene>
    <name evidence="2" type="ORF">pSs1_00127</name>
</gene>
<dbReference type="SMART" id="SM00506">
    <property type="entry name" value="A1pp"/>
    <property type="match status" value="1"/>
</dbReference>
<dbReference type="InterPro" id="IPR043472">
    <property type="entry name" value="Macro_dom-like"/>
</dbReference>
<dbReference type="GO" id="GO:0140291">
    <property type="term" value="P:peptidyl-glutamate ADP-deribosylation"/>
    <property type="evidence" value="ECO:0007669"/>
    <property type="project" value="TreeGrafter"/>
</dbReference>
<evidence type="ECO:0000313" key="2">
    <source>
        <dbReference type="EMBL" id="AIS73437.1"/>
    </source>
</evidence>
<dbReference type="CDD" id="cd02901">
    <property type="entry name" value="Macro_Poa1p-like"/>
    <property type="match status" value="1"/>
</dbReference>
<organism evidence="2 3">
    <name type="scientific">Shigella phage pSs-1</name>
    <dbReference type="NCBI Taxonomy" id="1551641"/>
    <lineage>
        <taxon>Viruses</taxon>
        <taxon>Duplodnaviria</taxon>
        <taxon>Heunggongvirae</taxon>
        <taxon>Uroviricota</taxon>
        <taxon>Caudoviricetes</taxon>
        <taxon>Pantevenvirales</taxon>
        <taxon>Straboviridae</taxon>
        <taxon>Tevenvirinae</taxon>
        <taxon>Tequatrovirus</taxon>
        <taxon>Tequatrovirus pss1</taxon>
    </lineage>
</organism>
<feature type="domain" description="Macro" evidence="1">
    <location>
        <begin position="1"/>
        <end position="159"/>
    </location>
</feature>
<evidence type="ECO:0000313" key="3">
    <source>
        <dbReference type="Proteomes" id="UP000029884"/>
    </source>
</evidence>
<dbReference type="PANTHER" id="PTHR12521:SF0">
    <property type="entry name" value="ADP-RIBOSE GLYCOHYDROLASE OARD1"/>
    <property type="match status" value="1"/>
</dbReference>
<reference evidence="3" key="1">
    <citation type="submission" date="2014-09" db="EMBL/GenBank/DDBJ databases">
        <title>Characterization and complete genome sequence of the Shigella sonnei bacteriophage pSs-1.</title>
        <authorList>
            <person name="Jun J.W."/>
            <person name="Park S.C."/>
        </authorList>
    </citation>
    <scope>NUCLEOTIDE SEQUENCE [LARGE SCALE GENOMIC DNA]</scope>
</reference>
<dbReference type="Gene3D" id="3.40.220.10">
    <property type="entry name" value="Leucine Aminopeptidase, subunit E, domain 1"/>
    <property type="match status" value="1"/>
</dbReference>
<dbReference type="KEGG" id="vg:22475201"/>
<dbReference type="EMBL" id="KM501444">
    <property type="protein sequence ID" value="AIS73437.1"/>
    <property type="molecule type" value="Genomic_DNA"/>
</dbReference>
<evidence type="ECO:0000259" key="1">
    <source>
        <dbReference type="PROSITE" id="PS51154"/>
    </source>
</evidence>
<dbReference type="Pfam" id="PF01661">
    <property type="entry name" value="Macro"/>
    <property type="match status" value="1"/>
</dbReference>
<reference evidence="2 3" key="2">
    <citation type="journal article" date="2016" name="Sci. Rep.">
        <title>Bacteriophage application to control the contaminated water with Shigella.</title>
        <authorList>
            <person name="Jun J.W."/>
            <person name="Giri S.S."/>
            <person name="Kim H.J."/>
            <person name="Yun S.K."/>
            <person name="Chi C."/>
            <person name="Chai J.Y."/>
            <person name="Lee B.C."/>
            <person name="Park S.C."/>
        </authorList>
    </citation>
    <scope>NUCLEOTIDE SEQUENCE [LARGE SCALE GENOMIC DNA]</scope>
</reference>
<dbReference type="GeneID" id="22475201"/>
<accession>A0A097BWX7</accession>